<comment type="caution">
    <text evidence="3">The sequence shown here is derived from an EMBL/GenBank/DDBJ whole genome shotgun (WGS) entry which is preliminary data.</text>
</comment>
<dbReference type="Gene3D" id="3.80.10.10">
    <property type="entry name" value="Ribonuclease Inhibitor"/>
    <property type="match status" value="2"/>
</dbReference>
<dbReference type="EMBL" id="CAJNOJ010000664">
    <property type="protein sequence ID" value="CAF1506240.1"/>
    <property type="molecule type" value="Genomic_DNA"/>
</dbReference>
<proteinExistence type="predicted"/>
<dbReference type="PROSITE" id="PS50181">
    <property type="entry name" value="FBOX"/>
    <property type="match status" value="1"/>
</dbReference>
<evidence type="ECO:0000313" key="3">
    <source>
        <dbReference type="EMBL" id="CAF1615765.1"/>
    </source>
</evidence>
<dbReference type="Proteomes" id="UP000663852">
    <property type="component" value="Unassembled WGS sequence"/>
</dbReference>
<dbReference type="SUPFAM" id="SSF52047">
    <property type="entry name" value="RNI-like"/>
    <property type="match status" value="2"/>
</dbReference>
<evidence type="ECO:0000259" key="1">
    <source>
        <dbReference type="PROSITE" id="PS50181"/>
    </source>
</evidence>
<evidence type="ECO:0000313" key="4">
    <source>
        <dbReference type="Proteomes" id="UP000663828"/>
    </source>
</evidence>
<dbReference type="InterPro" id="IPR032675">
    <property type="entry name" value="LRR_dom_sf"/>
</dbReference>
<accession>A0A816BWM1</accession>
<keyword evidence="4" id="KW-1185">Reference proteome</keyword>
<name>A0A816BWM1_ADIRI</name>
<organism evidence="3 4">
    <name type="scientific">Adineta ricciae</name>
    <name type="common">Rotifer</name>
    <dbReference type="NCBI Taxonomy" id="249248"/>
    <lineage>
        <taxon>Eukaryota</taxon>
        <taxon>Metazoa</taxon>
        <taxon>Spiralia</taxon>
        <taxon>Gnathifera</taxon>
        <taxon>Rotifera</taxon>
        <taxon>Eurotatoria</taxon>
        <taxon>Bdelloidea</taxon>
        <taxon>Adinetida</taxon>
        <taxon>Adinetidae</taxon>
        <taxon>Adineta</taxon>
    </lineage>
</organism>
<reference evidence="3" key="1">
    <citation type="submission" date="2021-02" db="EMBL/GenBank/DDBJ databases">
        <authorList>
            <person name="Nowell W R."/>
        </authorList>
    </citation>
    <scope>NUCLEOTIDE SEQUENCE</scope>
</reference>
<protein>
    <recommendedName>
        <fullName evidence="1">F-box domain-containing protein</fullName>
    </recommendedName>
</protein>
<dbReference type="Proteomes" id="UP000663828">
    <property type="component" value="Unassembled WGS sequence"/>
</dbReference>
<sequence length="573" mass="67973">MSTTKFEFLPNEILLQYFRYLNIIDIFYSFDQLNHRFNSLIRTIPFCLNFQNIQNKFQCEEFCQKLSADETIRSHLYSLYLSNANTSYPVHLFLSKFPLLQFDHLCSLTLHKITPNNWKCIRTKLSSIPKLCSFQMIDYSRQLDDLIFVLPISKLQTLIIPDQLVLMPISFLHCTSLMHVSINTCDLYDLFILLNKASKLNYLKIEYVNDRNMELVDSKYIDNSVSNLRTLHINQFLSKAHYLFMLLKRTPNLENLAIFHNKDINCINAYEWQNFITSSLPHLKNFKFQFYVNFFSRNNGVEQRLKDFQSSFWFIEHHWYTEYIISQTSALIYTIPYSFDKFRLQPFIDRHYNELIGHLDTFNNVKDLTLHSQKLTEKSQFYFSNIVCLSFEGTYVTYDVDNQVKSGELKYLQTMINLSNIKHLNLFDVVRSKSKDVFEELFQSTTQLSSLKIKYCDLIYWFDDDDDELCKYLNKIIKKLDISRSLLNNSDQLKQLCEIFSNLEQLKCFSNASAALLLIKHLPKLTHLKVHLYSEDDQISGIKEEIEKLELDTTAEFDNDNSPKILFVWINRN</sequence>
<evidence type="ECO:0000313" key="2">
    <source>
        <dbReference type="EMBL" id="CAF1506240.1"/>
    </source>
</evidence>
<dbReference type="OrthoDB" id="10061757at2759"/>
<gene>
    <name evidence="2" type="ORF">EDS130_LOCUS42950</name>
    <name evidence="3" type="ORF">XAT740_LOCUS49534</name>
</gene>
<dbReference type="AlphaFoldDB" id="A0A816BWM1"/>
<feature type="domain" description="F-box" evidence="1">
    <location>
        <begin position="3"/>
        <end position="53"/>
    </location>
</feature>
<dbReference type="EMBL" id="CAJNOR010007359">
    <property type="protein sequence ID" value="CAF1615765.1"/>
    <property type="molecule type" value="Genomic_DNA"/>
</dbReference>
<dbReference type="InterPro" id="IPR001810">
    <property type="entry name" value="F-box_dom"/>
</dbReference>